<feature type="compositionally biased region" description="Basic residues" evidence="1">
    <location>
        <begin position="474"/>
        <end position="483"/>
    </location>
</feature>
<keyword evidence="2" id="KW-0812">Transmembrane</keyword>
<dbReference type="Proteomes" id="UP000186176">
    <property type="component" value="Unassembled WGS sequence"/>
</dbReference>
<dbReference type="OrthoDB" id="343132at2759"/>
<sequence length="636" mass="73339">MEMARRNLRIINYLYFLLISPYFLRFAIGESSYLNDAEKIKSKIPGFIEPITKNNIEIDQGYLEKVSQKEDRVETVQNNVGRADYIRVPRPKLISINLEDFDLPKAGVEDQIDLRLEEIKEKISQMKDLVLEYNHGENDKESTPLLGFPTKFDYTGISAEKDISQPSYIDPKLKIWMDNLDLPDETKLQVNNPLLHNTILKDPTESKFLRDKQRSQPNWKGSAKHLIEKGPVKEGLFNKLDEEGRSIPAEFENATKESELEKPDMNFSNEKTNSIRVEPEELSIQENELNSKLILTNEIPSGIIMSEKNFSYEGEQHSNNKKKNSVLLTTPEQIEYLNFEDLDEDGARELREENKTKKTRSKKKKGKKNIKKKTKNRKVVEKQDFSPPELDFIPLKLESSLNIGSEKKFKERKKNSSKKYAKEYPQHGYDDLQFEISENTPFISTLPSIESAGRISNIPMKKSTEKDTSSSFQSKKKPLKKKEPKGYSELLDIEENSANSKYNDIQIIEEIPILQLAQQKMPKRNNKKPTYNLNSQNLSNGSLLEKLEDNSEPKLSHTKKNLHNAPSKTLSNEISIPSKHEILDECNSEIFENCSIANSEETTNPKIRDLLHIPQIDENTEKINIPKSNLPKRKNK</sequence>
<feature type="region of interest" description="Disordered" evidence="1">
    <location>
        <begin position="350"/>
        <end position="383"/>
    </location>
</feature>
<organism evidence="3 4">
    <name type="scientific">Cryptosporidium ubiquitum</name>
    <dbReference type="NCBI Taxonomy" id="857276"/>
    <lineage>
        <taxon>Eukaryota</taxon>
        <taxon>Sar</taxon>
        <taxon>Alveolata</taxon>
        <taxon>Apicomplexa</taxon>
        <taxon>Conoidasida</taxon>
        <taxon>Coccidia</taxon>
        <taxon>Eucoccidiorida</taxon>
        <taxon>Eimeriorina</taxon>
        <taxon>Cryptosporidiidae</taxon>
        <taxon>Cryptosporidium</taxon>
    </lineage>
</organism>
<proteinExistence type="predicted"/>
<gene>
    <name evidence="3" type="ORF">cubi_03590</name>
</gene>
<evidence type="ECO:0000313" key="3">
    <source>
        <dbReference type="EMBL" id="OII73792.1"/>
    </source>
</evidence>
<dbReference type="VEuPathDB" id="CryptoDB:cubi_03590"/>
<accession>A0A1J4MHV5</accession>
<evidence type="ECO:0000256" key="2">
    <source>
        <dbReference type="SAM" id="Phobius"/>
    </source>
</evidence>
<name>A0A1J4MHV5_9CRYT</name>
<dbReference type="RefSeq" id="XP_028875047.1">
    <property type="nucleotide sequence ID" value="XM_029020603.1"/>
</dbReference>
<evidence type="ECO:0000256" key="1">
    <source>
        <dbReference type="SAM" id="MobiDB-lite"/>
    </source>
</evidence>
<dbReference type="EMBL" id="LRBP01000014">
    <property type="protein sequence ID" value="OII73792.1"/>
    <property type="molecule type" value="Genomic_DNA"/>
</dbReference>
<comment type="caution">
    <text evidence="3">The sequence shown here is derived from an EMBL/GenBank/DDBJ whole genome shotgun (WGS) entry which is preliminary data.</text>
</comment>
<keyword evidence="4" id="KW-1185">Reference proteome</keyword>
<feature type="transmembrane region" description="Helical" evidence="2">
    <location>
        <begin position="12"/>
        <end position="28"/>
    </location>
</feature>
<reference evidence="3 4" key="1">
    <citation type="submission" date="2016-10" db="EMBL/GenBank/DDBJ databases">
        <title>Reductive evolution of mitochondrial metabolism and differential evolution of invasion-related proteins in Cryptosporidium.</title>
        <authorList>
            <person name="Liu S."/>
            <person name="Roellig D.M."/>
            <person name="Guo Y."/>
            <person name="Li N."/>
            <person name="Frace M.A."/>
            <person name="Tang K."/>
            <person name="Zhang L."/>
            <person name="Feng Y."/>
            <person name="Xiao L."/>
        </authorList>
    </citation>
    <scope>NUCLEOTIDE SEQUENCE [LARGE SCALE GENOMIC DNA]</scope>
    <source>
        <strain evidence="3">39726</strain>
    </source>
</reference>
<dbReference type="GeneID" id="39980382"/>
<keyword evidence="2" id="KW-0472">Membrane</keyword>
<evidence type="ECO:0000313" key="4">
    <source>
        <dbReference type="Proteomes" id="UP000186176"/>
    </source>
</evidence>
<feature type="compositionally biased region" description="Basic residues" evidence="1">
    <location>
        <begin position="357"/>
        <end position="377"/>
    </location>
</feature>
<feature type="region of interest" description="Disordered" evidence="1">
    <location>
        <begin position="550"/>
        <end position="570"/>
    </location>
</feature>
<feature type="region of interest" description="Disordered" evidence="1">
    <location>
        <begin position="454"/>
        <end position="486"/>
    </location>
</feature>
<protein>
    <submittedName>
        <fullName evidence="3">Uncharacterized protein</fullName>
    </submittedName>
</protein>
<dbReference type="AlphaFoldDB" id="A0A1J4MHV5"/>
<keyword evidence="2" id="KW-1133">Transmembrane helix</keyword>